<dbReference type="InterPro" id="IPR004330">
    <property type="entry name" value="FAR1_DNA_bnd_dom"/>
</dbReference>
<feature type="region of interest" description="Disordered" evidence="10">
    <location>
        <begin position="531"/>
        <end position="571"/>
    </location>
</feature>
<dbReference type="InterPro" id="IPR051357">
    <property type="entry name" value="H3K9_HMTase_SUVAR3-9"/>
</dbReference>
<evidence type="ECO:0000256" key="8">
    <source>
        <dbReference type="PROSITE-ProRule" id="PRU00325"/>
    </source>
</evidence>
<evidence type="ECO:0000259" key="14">
    <source>
        <dbReference type="PROSITE" id="PS51015"/>
    </source>
</evidence>
<dbReference type="PROSITE" id="PS50966">
    <property type="entry name" value="ZF_SWIM"/>
    <property type="match status" value="1"/>
</dbReference>
<dbReference type="PROSITE" id="PS50867">
    <property type="entry name" value="PRE_SET"/>
    <property type="match status" value="1"/>
</dbReference>
<evidence type="ECO:0000256" key="3">
    <source>
        <dbReference type="ARBA" id="ARBA00022723"/>
    </source>
</evidence>
<dbReference type="InterPro" id="IPR015947">
    <property type="entry name" value="PUA-like_sf"/>
</dbReference>
<dbReference type="Pfam" id="PF04434">
    <property type="entry name" value="SWIM"/>
    <property type="match status" value="1"/>
</dbReference>
<dbReference type="Gene3D" id="2.30.280.10">
    <property type="entry name" value="SRA-YDG"/>
    <property type="match status" value="1"/>
</dbReference>
<feature type="compositionally biased region" description="Basic and acidic residues" evidence="10">
    <location>
        <begin position="406"/>
        <end position="435"/>
    </location>
</feature>
<dbReference type="Pfam" id="PF05033">
    <property type="entry name" value="Pre-SET"/>
    <property type="match status" value="1"/>
</dbReference>
<name>A0AAV6JIU5_9ERIC</name>
<evidence type="ECO:0000259" key="13">
    <source>
        <dbReference type="PROSITE" id="PS50966"/>
    </source>
</evidence>
<dbReference type="GO" id="GO:0005694">
    <property type="term" value="C:chromosome"/>
    <property type="evidence" value="ECO:0007669"/>
    <property type="project" value="UniProtKB-SubCell"/>
</dbReference>
<dbReference type="InterPro" id="IPR046341">
    <property type="entry name" value="SET_dom_sf"/>
</dbReference>
<dbReference type="PANTHER" id="PTHR45660:SF46">
    <property type="entry name" value="HISTONE-LYSINE N-METHYLTRANSFERASE, H3 LYSINE-9 SPECIFIC SUVH6"/>
    <property type="match status" value="1"/>
</dbReference>
<dbReference type="InterPro" id="IPR007527">
    <property type="entry name" value="Znf_SWIM"/>
</dbReference>
<feature type="domain" description="SET" evidence="11">
    <location>
        <begin position="981"/>
        <end position="1113"/>
    </location>
</feature>
<dbReference type="Pfam" id="PF02182">
    <property type="entry name" value="SAD_SRA"/>
    <property type="match status" value="1"/>
</dbReference>
<dbReference type="PROSITE" id="PS51575">
    <property type="entry name" value="SAM_MT43_SUVAR39_2"/>
    <property type="match status" value="1"/>
</dbReference>
<dbReference type="InterPro" id="IPR036987">
    <property type="entry name" value="SRA-YDG_sf"/>
</dbReference>
<evidence type="ECO:0000256" key="2">
    <source>
        <dbReference type="ARBA" id="ARBA00022454"/>
    </source>
</evidence>
<feature type="compositionally biased region" description="Basic and acidic residues" evidence="10">
    <location>
        <begin position="261"/>
        <end position="276"/>
    </location>
</feature>
<evidence type="ECO:0000256" key="1">
    <source>
        <dbReference type="ARBA" id="ARBA00004286"/>
    </source>
</evidence>
<feature type="domain" description="Pre-SET" evidence="12">
    <location>
        <begin position="918"/>
        <end position="978"/>
    </location>
</feature>
<evidence type="ECO:0000259" key="12">
    <source>
        <dbReference type="PROSITE" id="PS50867"/>
    </source>
</evidence>
<dbReference type="GO" id="GO:0003690">
    <property type="term" value="F:double-stranded DNA binding"/>
    <property type="evidence" value="ECO:0007669"/>
    <property type="project" value="TreeGrafter"/>
</dbReference>
<dbReference type="Proteomes" id="UP000823749">
    <property type="component" value="Chromosome 7"/>
</dbReference>
<protein>
    <submittedName>
        <fullName evidence="15">Uncharacterized protein</fullName>
    </submittedName>
</protein>
<keyword evidence="3" id="KW-0479">Metal-binding</keyword>
<dbReference type="GO" id="GO:0005634">
    <property type="term" value="C:nucleus"/>
    <property type="evidence" value="ECO:0007669"/>
    <property type="project" value="UniProtKB-SubCell"/>
</dbReference>
<proteinExistence type="predicted"/>
<feature type="compositionally biased region" description="Basic and acidic residues" evidence="10">
    <location>
        <begin position="37"/>
        <end position="58"/>
    </location>
</feature>
<keyword evidence="7 9" id="KW-0539">Nucleus</keyword>
<evidence type="ECO:0000313" key="16">
    <source>
        <dbReference type="Proteomes" id="UP000823749"/>
    </source>
</evidence>
<dbReference type="Pfam" id="PF00856">
    <property type="entry name" value="SET"/>
    <property type="match status" value="1"/>
</dbReference>
<dbReference type="SMART" id="SM00317">
    <property type="entry name" value="SET"/>
    <property type="match status" value="1"/>
</dbReference>
<dbReference type="Pfam" id="PF03101">
    <property type="entry name" value="FAR1"/>
    <property type="match status" value="1"/>
</dbReference>
<dbReference type="GO" id="GO:0042054">
    <property type="term" value="F:histone methyltransferase activity"/>
    <property type="evidence" value="ECO:0007669"/>
    <property type="project" value="InterPro"/>
</dbReference>
<dbReference type="SMART" id="SM00466">
    <property type="entry name" value="SRA"/>
    <property type="match status" value="1"/>
</dbReference>
<dbReference type="SUPFAM" id="SSF82199">
    <property type="entry name" value="SET domain"/>
    <property type="match status" value="1"/>
</dbReference>
<dbReference type="PROSITE" id="PS50280">
    <property type="entry name" value="SET"/>
    <property type="match status" value="1"/>
</dbReference>
<evidence type="ECO:0000313" key="15">
    <source>
        <dbReference type="EMBL" id="KAG5539995.1"/>
    </source>
</evidence>
<feature type="domain" description="YDG" evidence="14">
    <location>
        <begin position="697"/>
        <end position="848"/>
    </location>
</feature>
<dbReference type="InterPro" id="IPR007728">
    <property type="entry name" value="Pre-SET_dom"/>
</dbReference>
<feature type="region of interest" description="Disordered" evidence="10">
    <location>
        <begin position="1"/>
        <end position="58"/>
    </location>
</feature>
<keyword evidence="16" id="KW-1185">Reference proteome</keyword>
<keyword evidence="6" id="KW-0156">Chromatin regulator</keyword>
<feature type="region of interest" description="Disordered" evidence="10">
    <location>
        <begin position="377"/>
        <end position="435"/>
    </location>
</feature>
<dbReference type="SMART" id="SM00575">
    <property type="entry name" value="ZnF_PMZ"/>
    <property type="match status" value="1"/>
</dbReference>
<feature type="compositionally biased region" description="Basic and acidic residues" evidence="10">
    <location>
        <begin position="454"/>
        <end position="473"/>
    </location>
</feature>
<feature type="region of interest" description="Disordered" evidence="10">
    <location>
        <begin position="610"/>
        <end position="636"/>
    </location>
</feature>
<dbReference type="SUPFAM" id="SSF88697">
    <property type="entry name" value="PUA domain-like"/>
    <property type="match status" value="1"/>
</dbReference>
<dbReference type="SMART" id="SM00468">
    <property type="entry name" value="PreSET"/>
    <property type="match status" value="1"/>
</dbReference>
<dbReference type="Gene3D" id="2.170.270.10">
    <property type="entry name" value="SET domain"/>
    <property type="match status" value="1"/>
</dbReference>
<dbReference type="InterPro" id="IPR003105">
    <property type="entry name" value="SRA_YDG"/>
</dbReference>
<evidence type="ECO:0000256" key="4">
    <source>
        <dbReference type="ARBA" id="ARBA00022771"/>
    </source>
</evidence>
<sequence length="1583" mass="175506">MGSLTNLAPPKYKRRRVSCKRDFPPGCGRNAPRINLKPRDSEVLPSLGDKENSMAGEKKVDVASGDCVKASENENDLLSHQVVKTAVRDFPPGCGPSAPCIKIQAGDSEAVASLGDKENSLADKKRVNAMNGDGVKAFENGDESLSQQVVKSAVQDFPPECGKNARHITLKAVGTEAVASLGGKENSIADEKKVNVAEGDCVKAVESGNESVSQQVVQSAVELEPPTTLDDLVGRVVAAIGVNVEFPSSVRPLGTGSPKVSELKESELPNELHDTDAPAESKTSLEIGSKADGMVPASRLKAWSPPEWPIRDSKMLKDPPLRSKLPRRRVSATRDFPPFCGRNAPCPTEEERRWILLGNKTPCPPDKPAAGEIELLRGTVKPKEQGSPPRETSRPGMEDLDADVGDGMKETLPELNSKADEEGKPSIEELRADVEVSPLGEREVAVVEELKEDVRDGHAQKRKLEGRIPERKTKSQKVIGKDVTGVKGEVGKEIVVYRLGKSSTKKTPGSAAIALADDSDRVIVQGMMAAPNCPWRQGKGAADPSPDTAVTGSEKRRHATRSFTPEEKPKSALKLRAKKKLLRSHKEAYKGKGQLVVKDLGDFAVQVRNESPSGGKRPHDFEVAVPPFGPNSSRHGDERIKVRETLRLFQAICRKLLQAEEAKLRQKGDPAKRIDLLAAQIVRDKGKEVNTAKFVIGSVPGVEVGDEFQYRVELALVGIHRLYQAGIDYTKHGKMIIATSIVASGVYADDLDNPDVLTYSGQGGIVTGKDKQPEDQKLERGNLALKNSITTRNPVRVVRGFKETKTSKADSKAKVVPTYTYDGLYTVEKYRHDVGPHGKLVFMFELRRIPGQLELAWKEVKKSNKFKAREGLRVDDISGGKEFFPICTVNTVDSELLPTFNYINEMKYPDWFCPTTPRGCDCIGGCSDSKKCSCVEKNGGEIPYNHNGAIVEAKPLVYECGPSCNCPPSCYNRVTQLGIQIQLEIFKTESRGWGVRSLTSIPSGSFICEYFGELIEDKEAEQRHNDEYLFDIGKNYSDCWAADGLSPEVVEEGCFTIDAAQFGNVGRFINHSCSPNLYAQNVLYDHEDKKMPHIMLFAAENIPPLQELTYHYNYSVDQVMDPEASCLRGEFQSRRKLDFEDDGDLLEINVVSVVSGDEGEPNEFQNSTPTMNHIDSIHSRIAKESIPQLDMEFGTEEAAYQFYNAYAYKAGFSIRRSKEHKDTSGQITSRTFCCSCEGKRGKDKRDANVKIHRPETRFGCLAKMKIRYCRVSQNYIVFEFGAVHTHTLCTPSKSHLFKWHMKFAPAQALEADMANDSGIAPKAIMDFMAKQAGGREKFKDFAKDFSSCVYDYEEEDDFIIAWNQMLGKYGLEDNDWLRRTYGIKGKWALVYGRNTYCGDMTTTQHSESMNGVLKKYANYKHDLLQFFHHFQRLIDDRRYEELKADFRATQSTPCLSFPVLILQHAADVFTPEVFKLLNAELCKAWDCDMDQCSEDGTVTTYKITPHGKSRHHIVTYDSIEGTVSCSCKKFEFGGILCAHALKVLGSKNVVTIPDRYILKRWTMNAKSGNTTSTSASSIQDSIL</sequence>
<evidence type="ECO:0000256" key="6">
    <source>
        <dbReference type="ARBA" id="ARBA00022853"/>
    </source>
</evidence>
<dbReference type="InterPro" id="IPR006564">
    <property type="entry name" value="Znf_PMZ"/>
</dbReference>
<feature type="region of interest" description="Disordered" evidence="10">
    <location>
        <begin position="454"/>
        <end position="479"/>
    </location>
</feature>
<keyword evidence="5" id="KW-0862">Zinc</keyword>
<dbReference type="PANTHER" id="PTHR45660">
    <property type="entry name" value="HISTONE-LYSINE N-METHYLTRANSFERASE SETMAR"/>
    <property type="match status" value="1"/>
</dbReference>
<evidence type="ECO:0000256" key="10">
    <source>
        <dbReference type="SAM" id="MobiDB-lite"/>
    </source>
</evidence>
<accession>A0AAV6JIU5</accession>
<evidence type="ECO:0000256" key="9">
    <source>
        <dbReference type="PROSITE-ProRule" id="PRU00358"/>
    </source>
</evidence>
<feature type="region of interest" description="Disordered" evidence="10">
    <location>
        <begin position="314"/>
        <end position="345"/>
    </location>
</feature>
<dbReference type="InterPro" id="IPR001214">
    <property type="entry name" value="SET_dom"/>
</dbReference>
<comment type="caution">
    <text evidence="15">The sequence shown here is derived from an EMBL/GenBank/DDBJ whole genome shotgun (WGS) entry which is preliminary data.</text>
</comment>
<evidence type="ECO:0000256" key="5">
    <source>
        <dbReference type="ARBA" id="ARBA00022833"/>
    </source>
</evidence>
<dbReference type="PROSITE" id="PS51015">
    <property type="entry name" value="YDG"/>
    <property type="match status" value="1"/>
</dbReference>
<evidence type="ECO:0000259" key="11">
    <source>
        <dbReference type="PROSITE" id="PS50280"/>
    </source>
</evidence>
<evidence type="ECO:0000256" key="7">
    <source>
        <dbReference type="ARBA" id="ARBA00023242"/>
    </source>
</evidence>
<keyword evidence="2" id="KW-0158">Chromosome</keyword>
<dbReference type="InterPro" id="IPR025794">
    <property type="entry name" value="H3-K9-MeTrfase_plant"/>
</dbReference>
<dbReference type="EMBL" id="JACTNZ010000007">
    <property type="protein sequence ID" value="KAG5539995.1"/>
    <property type="molecule type" value="Genomic_DNA"/>
</dbReference>
<dbReference type="GO" id="GO:0008270">
    <property type="term" value="F:zinc ion binding"/>
    <property type="evidence" value="ECO:0007669"/>
    <property type="project" value="UniProtKB-KW"/>
</dbReference>
<organism evidence="15 16">
    <name type="scientific">Rhododendron griersonianum</name>
    <dbReference type="NCBI Taxonomy" id="479676"/>
    <lineage>
        <taxon>Eukaryota</taxon>
        <taxon>Viridiplantae</taxon>
        <taxon>Streptophyta</taxon>
        <taxon>Embryophyta</taxon>
        <taxon>Tracheophyta</taxon>
        <taxon>Spermatophyta</taxon>
        <taxon>Magnoliopsida</taxon>
        <taxon>eudicotyledons</taxon>
        <taxon>Gunneridae</taxon>
        <taxon>Pentapetalae</taxon>
        <taxon>asterids</taxon>
        <taxon>Ericales</taxon>
        <taxon>Ericaceae</taxon>
        <taxon>Ericoideae</taxon>
        <taxon>Rhodoreae</taxon>
        <taxon>Rhododendron</taxon>
    </lineage>
</organism>
<reference evidence="15" key="1">
    <citation type="submission" date="2020-08" db="EMBL/GenBank/DDBJ databases">
        <title>Plant Genome Project.</title>
        <authorList>
            <person name="Zhang R.-G."/>
        </authorList>
    </citation>
    <scope>NUCLEOTIDE SEQUENCE</scope>
    <source>
        <strain evidence="15">WSP0</strain>
        <tissue evidence="15">Leaf</tissue>
    </source>
</reference>
<comment type="subcellular location">
    <subcellularLocation>
        <location evidence="1">Chromosome</location>
    </subcellularLocation>
    <subcellularLocation>
        <location evidence="9">Nucleus</location>
    </subcellularLocation>
</comment>
<feature type="region of interest" description="Disordered" evidence="10">
    <location>
        <begin position="252"/>
        <end position="293"/>
    </location>
</feature>
<gene>
    <name evidence="15" type="ORF">RHGRI_020285</name>
</gene>
<keyword evidence="4 8" id="KW-0863">Zinc-finger</keyword>
<feature type="domain" description="SWIM-type" evidence="13">
    <location>
        <begin position="1512"/>
        <end position="1548"/>
    </location>
</feature>